<protein>
    <recommendedName>
        <fullName evidence="3">Integrase catalytic domain-containing protein</fullName>
    </recommendedName>
</protein>
<dbReference type="Proteomes" id="UP000478052">
    <property type="component" value="Unassembled WGS sequence"/>
</dbReference>
<dbReference type="Gene3D" id="3.30.420.10">
    <property type="entry name" value="Ribonuclease H-like superfamily/Ribonuclease H"/>
    <property type="match status" value="1"/>
</dbReference>
<comment type="caution">
    <text evidence="1">The sequence shown here is derived from an EMBL/GenBank/DDBJ whole genome shotgun (WGS) entry which is preliminary data.</text>
</comment>
<evidence type="ECO:0000313" key="1">
    <source>
        <dbReference type="EMBL" id="KAF0751199.1"/>
    </source>
</evidence>
<dbReference type="PANTHER" id="PTHR37984:SF7">
    <property type="entry name" value="INTEGRASE CATALYTIC DOMAIN-CONTAINING PROTEIN"/>
    <property type="match status" value="1"/>
</dbReference>
<gene>
    <name evidence="1" type="ORF">FWK35_00021355</name>
</gene>
<dbReference type="InterPro" id="IPR050951">
    <property type="entry name" value="Retrovirus_Pol_polyprotein"/>
</dbReference>
<name>A0A6G0Y8F4_APHCR</name>
<dbReference type="EMBL" id="VUJU01005445">
    <property type="protein sequence ID" value="KAF0751199.1"/>
    <property type="molecule type" value="Genomic_DNA"/>
</dbReference>
<sequence>MDMDISNKYNFALMCKNKVKKENNQSSDIKNVVEKCEICKKFSISKIKEPLLQHKIPESFQKKFNRHSREEVVCDNNPCRNREFNNFAKEWKFNVAISPNYLRSNGLTEKAVGIAKKIIKKAKIENKDLFLYFLNYRNAPVAGLPWSPAKMLQSRLQMLKKKFKPNEYTKLQDKFSQQWSKAVVLSKTSLQDI</sequence>
<dbReference type="AlphaFoldDB" id="A0A6G0Y8F4"/>
<evidence type="ECO:0008006" key="3">
    <source>
        <dbReference type="Google" id="ProtNLM"/>
    </source>
</evidence>
<evidence type="ECO:0000313" key="2">
    <source>
        <dbReference type="Proteomes" id="UP000478052"/>
    </source>
</evidence>
<reference evidence="1 2" key="1">
    <citation type="submission" date="2019-08" db="EMBL/GenBank/DDBJ databases">
        <title>Whole genome of Aphis craccivora.</title>
        <authorList>
            <person name="Voronova N.V."/>
            <person name="Shulinski R.S."/>
            <person name="Bandarenka Y.V."/>
            <person name="Zhorov D.G."/>
            <person name="Warner D."/>
        </authorList>
    </citation>
    <scope>NUCLEOTIDE SEQUENCE [LARGE SCALE GENOMIC DNA]</scope>
    <source>
        <strain evidence="1">180601</strain>
        <tissue evidence="1">Whole Body</tissue>
    </source>
</reference>
<dbReference type="GO" id="GO:0003676">
    <property type="term" value="F:nucleic acid binding"/>
    <property type="evidence" value="ECO:0007669"/>
    <property type="project" value="InterPro"/>
</dbReference>
<accession>A0A6G0Y8F4</accession>
<dbReference type="InterPro" id="IPR036397">
    <property type="entry name" value="RNaseH_sf"/>
</dbReference>
<proteinExistence type="predicted"/>
<keyword evidence="2" id="KW-1185">Reference proteome</keyword>
<organism evidence="1 2">
    <name type="scientific">Aphis craccivora</name>
    <name type="common">Cowpea aphid</name>
    <dbReference type="NCBI Taxonomy" id="307492"/>
    <lineage>
        <taxon>Eukaryota</taxon>
        <taxon>Metazoa</taxon>
        <taxon>Ecdysozoa</taxon>
        <taxon>Arthropoda</taxon>
        <taxon>Hexapoda</taxon>
        <taxon>Insecta</taxon>
        <taxon>Pterygota</taxon>
        <taxon>Neoptera</taxon>
        <taxon>Paraneoptera</taxon>
        <taxon>Hemiptera</taxon>
        <taxon>Sternorrhyncha</taxon>
        <taxon>Aphidomorpha</taxon>
        <taxon>Aphidoidea</taxon>
        <taxon>Aphididae</taxon>
        <taxon>Aphidini</taxon>
        <taxon>Aphis</taxon>
        <taxon>Aphis</taxon>
    </lineage>
</organism>
<dbReference type="PANTHER" id="PTHR37984">
    <property type="entry name" value="PROTEIN CBG26694"/>
    <property type="match status" value="1"/>
</dbReference>
<dbReference type="OrthoDB" id="7554151at2759"/>